<dbReference type="AlphaFoldDB" id="A0A1R3KZR4"/>
<dbReference type="Proteomes" id="UP000187203">
    <property type="component" value="Unassembled WGS sequence"/>
</dbReference>
<evidence type="ECO:0000313" key="2">
    <source>
        <dbReference type="Proteomes" id="UP000187203"/>
    </source>
</evidence>
<name>A0A1R3KZR4_9ROSI</name>
<proteinExistence type="predicted"/>
<accession>A0A1R3KZR4</accession>
<keyword evidence="2" id="KW-1185">Reference proteome</keyword>
<dbReference type="EMBL" id="AWUE01009049">
    <property type="protein sequence ID" value="OMP12529.1"/>
    <property type="molecule type" value="Genomic_DNA"/>
</dbReference>
<evidence type="ECO:0000313" key="1">
    <source>
        <dbReference type="EMBL" id="OMP12529.1"/>
    </source>
</evidence>
<sequence length="33" mass="3833">MPKPLIGFEPMTYALPWRYSTTELKGLFDSITE</sequence>
<gene>
    <name evidence="1" type="ORF">COLO4_03070</name>
</gene>
<organism evidence="1 2">
    <name type="scientific">Corchorus olitorius</name>
    <dbReference type="NCBI Taxonomy" id="93759"/>
    <lineage>
        <taxon>Eukaryota</taxon>
        <taxon>Viridiplantae</taxon>
        <taxon>Streptophyta</taxon>
        <taxon>Embryophyta</taxon>
        <taxon>Tracheophyta</taxon>
        <taxon>Spermatophyta</taxon>
        <taxon>Magnoliopsida</taxon>
        <taxon>eudicotyledons</taxon>
        <taxon>Gunneridae</taxon>
        <taxon>Pentapetalae</taxon>
        <taxon>rosids</taxon>
        <taxon>malvids</taxon>
        <taxon>Malvales</taxon>
        <taxon>Malvaceae</taxon>
        <taxon>Grewioideae</taxon>
        <taxon>Apeibeae</taxon>
        <taxon>Corchorus</taxon>
    </lineage>
</organism>
<comment type="caution">
    <text evidence="1">The sequence shown here is derived from an EMBL/GenBank/DDBJ whole genome shotgun (WGS) entry which is preliminary data.</text>
</comment>
<reference evidence="2" key="1">
    <citation type="submission" date="2013-09" db="EMBL/GenBank/DDBJ databases">
        <title>Corchorus olitorius genome sequencing.</title>
        <authorList>
            <person name="Alam M."/>
            <person name="Haque M.S."/>
            <person name="Islam M.S."/>
            <person name="Emdad E.M."/>
            <person name="Islam M.M."/>
            <person name="Ahmed B."/>
            <person name="Halim A."/>
            <person name="Hossen Q.M.M."/>
            <person name="Hossain M.Z."/>
            <person name="Ahmed R."/>
            <person name="Khan M.M."/>
            <person name="Islam R."/>
            <person name="Rashid M.M."/>
            <person name="Khan S.A."/>
            <person name="Rahman M.S."/>
            <person name="Alam M."/>
            <person name="Yahiya A.S."/>
            <person name="Khan M.S."/>
            <person name="Azam M.S."/>
            <person name="Haque T."/>
            <person name="Lashkar M.Z.H."/>
            <person name="Akhand A.I."/>
            <person name="Morshed G."/>
            <person name="Roy S."/>
            <person name="Uddin K.S."/>
            <person name="Rabeya T."/>
            <person name="Hossain A.S."/>
            <person name="Chowdhury A."/>
            <person name="Snigdha A.R."/>
            <person name="Mortoza M.S."/>
            <person name="Matin S.A."/>
            <person name="Hoque S.M.E."/>
            <person name="Islam M.K."/>
            <person name="Roy D.K."/>
            <person name="Haider R."/>
            <person name="Moosa M.M."/>
            <person name="Elias S.M."/>
            <person name="Hasan A.M."/>
            <person name="Jahan S."/>
            <person name="Shafiuddin M."/>
            <person name="Mahmood N."/>
            <person name="Shommy N.S."/>
        </authorList>
    </citation>
    <scope>NUCLEOTIDE SEQUENCE [LARGE SCALE GENOMIC DNA]</scope>
    <source>
        <strain evidence="2">cv. O-4</strain>
    </source>
</reference>
<protein>
    <submittedName>
        <fullName evidence="1">ORF41l</fullName>
    </submittedName>
</protein>